<dbReference type="Pfam" id="PF20150">
    <property type="entry name" value="2EXR"/>
    <property type="match status" value="1"/>
</dbReference>
<dbReference type="InterPro" id="IPR045518">
    <property type="entry name" value="2EXR"/>
</dbReference>
<evidence type="ECO:0000313" key="3">
    <source>
        <dbReference type="Proteomes" id="UP000316270"/>
    </source>
</evidence>
<protein>
    <recommendedName>
        <fullName evidence="1">2EXR domain-containing protein</fullName>
    </recommendedName>
</protein>
<organism evidence="2 3">
    <name type="scientific">Venturia effusa</name>
    <dbReference type="NCBI Taxonomy" id="50376"/>
    <lineage>
        <taxon>Eukaryota</taxon>
        <taxon>Fungi</taxon>
        <taxon>Dikarya</taxon>
        <taxon>Ascomycota</taxon>
        <taxon>Pezizomycotina</taxon>
        <taxon>Dothideomycetes</taxon>
        <taxon>Pleosporomycetidae</taxon>
        <taxon>Venturiales</taxon>
        <taxon>Venturiaceae</taxon>
        <taxon>Venturia</taxon>
    </lineage>
</organism>
<dbReference type="STRING" id="50376.A0A517L712"/>
<feature type="domain" description="2EXR" evidence="1">
    <location>
        <begin position="15"/>
        <end position="90"/>
    </location>
</feature>
<accession>A0A517L712</accession>
<dbReference type="OrthoDB" id="5397846at2759"/>
<dbReference type="Proteomes" id="UP000316270">
    <property type="component" value="Chromosome 6"/>
</dbReference>
<dbReference type="PANTHER" id="PTHR42085">
    <property type="entry name" value="F-BOX DOMAIN-CONTAINING PROTEIN"/>
    <property type="match status" value="1"/>
</dbReference>
<proteinExistence type="predicted"/>
<name>A0A517L712_9PEZI</name>
<reference evidence="2 3" key="1">
    <citation type="submission" date="2019-07" db="EMBL/GenBank/DDBJ databases">
        <title>Finished genome of Venturia effusa.</title>
        <authorList>
            <person name="Young C.A."/>
            <person name="Cox M.P."/>
            <person name="Ganley A.R.D."/>
            <person name="David W.J."/>
        </authorList>
    </citation>
    <scope>NUCLEOTIDE SEQUENCE [LARGE SCALE GENOMIC DNA]</scope>
    <source>
        <strain evidence="3">albino</strain>
    </source>
</reference>
<dbReference type="InterPro" id="IPR038883">
    <property type="entry name" value="AN11006-like"/>
</dbReference>
<sequence>MARKSKKIRDDRPFPFLKLPAELRNRIYDLALTFPKRVTLTSGIRKHSRRQSAYRVLSRDFMQDRGVLNPSILRVNKQIYHEAMPVFYNQPLEFVDAVALYSFLAQIGQDAIPLIRQIRIERVSILKEQTTHPAFTILAYATNLEALSIGYLIANHAVRNPYRGSPHTHSPLAAQPFFQVAHVWFEQMDKNKTKGGKDWRDVFVLDEATKSAVYTSQVWRPGIGYAPVHRTPCTMDEIRAGIEEALKPTPSKLKKR</sequence>
<evidence type="ECO:0000313" key="2">
    <source>
        <dbReference type="EMBL" id="QDS71414.1"/>
    </source>
</evidence>
<gene>
    <name evidence="2" type="ORF">FKW77_003286</name>
</gene>
<evidence type="ECO:0000259" key="1">
    <source>
        <dbReference type="Pfam" id="PF20150"/>
    </source>
</evidence>
<keyword evidence="3" id="KW-1185">Reference proteome</keyword>
<dbReference type="PANTHER" id="PTHR42085:SF8">
    <property type="entry name" value="F-BOX DOMAIN-CONTAINING PROTEIN"/>
    <property type="match status" value="1"/>
</dbReference>
<dbReference type="AlphaFoldDB" id="A0A517L712"/>
<dbReference type="EMBL" id="CP042190">
    <property type="protein sequence ID" value="QDS71414.1"/>
    <property type="molecule type" value="Genomic_DNA"/>
</dbReference>